<feature type="non-terminal residue" evidence="1">
    <location>
        <position position="141"/>
    </location>
</feature>
<name>A0A382VVK1_9ZZZZ</name>
<dbReference type="EMBL" id="UINC01154955">
    <property type="protein sequence ID" value="SVD50519.1"/>
    <property type="molecule type" value="Genomic_DNA"/>
</dbReference>
<sequence length="141" mass="16202">MRNTQMDHRQLSYVVMVSCLFVWACGERPMGPKEEQAIRTVKSYQQGDDFSVVSNVEKHGQDAGHAGNAWTTKSWEAGLLSQQDRIYDELSQYFNIFESPGGRWVRFSFTDNDGVHEALWEIDLYKKSVEAKNDTAKELMT</sequence>
<accession>A0A382VVK1</accession>
<evidence type="ECO:0000313" key="1">
    <source>
        <dbReference type="EMBL" id="SVD50519.1"/>
    </source>
</evidence>
<protein>
    <submittedName>
        <fullName evidence="1">Uncharacterized protein</fullName>
    </submittedName>
</protein>
<organism evidence="1">
    <name type="scientific">marine metagenome</name>
    <dbReference type="NCBI Taxonomy" id="408172"/>
    <lineage>
        <taxon>unclassified sequences</taxon>
        <taxon>metagenomes</taxon>
        <taxon>ecological metagenomes</taxon>
    </lineage>
</organism>
<reference evidence="1" key="1">
    <citation type="submission" date="2018-05" db="EMBL/GenBank/DDBJ databases">
        <authorList>
            <person name="Lanie J.A."/>
            <person name="Ng W.-L."/>
            <person name="Kazmierczak K.M."/>
            <person name="Andrzejewski T.M."/>
            <person name="Davidsen T.M."/>
            <person name="Wayne K.J."/>
            <person name="Tettelin H."/>
            <person name="Glass J.I."/>
            <person name="Rusch D."/>
            <person name="Podicherti R."/>
            <person name="Tsui H.-C.T."/>
            <person name="Winkler M.E."/>
        </authorList>
    </citation>
    <scope>NUCLEOTIDE SEQUENCE</scope>
</reference>
<gene>
    <name evidence="1" type="ORF">METZ01_LOCUS403373</name>
</gene>
<dbReference type="AlphaFoldDB" id="A0A382VVK1"/>
<proteinExistence type="predicted"/>